<reference evidence="2 3" key="1">
    <citation type="submission" date="2019-03" db="EMBL/GenBank/DDBJ databases">
        <title>First draft genome of Liparis tanakae, snailfish: a comprehensive survey of snailfish specific genes.</title>
        <authorList>
            <person name="Kim W."/>
            <person name="Song I."/>
            <person name="Jeong J.-H."/>
            <person name="Kim D."/>
            <person name="Kim S."/>
            <person name="Ryu S."/>
            <person name="Song J.Y."/>
            <person name="Lee S.K."/>
        </authorList>
    </citation>
    <scope>NUCLEOTIDE SEQUENCE [LARGE SCALE GENOMIC DNA]</scope>
    <source>
        <tissue evidence="2">Muscle</tissue>
    </source>
</reference>
<evidence type="ECO:0000313" key="2">
    <source>
        <dbReference type="EMBL" id="TNN39525.1"/>
    </source>
</evidence>
<feature type="chain" id="PRO_5021430892" evidence="1">
    <location>
        <begin position="20"/>
        <end position="61"/>
    </location>
</feature>
<evidence type="ECO:0000256" key="1">
    <source>
        <dbReference type="SAM" id="SignalP"/>
    </source>
</evidence>
<proteinExistence type="predicted"/>
<organism evidence="2 3">
    <name type="scientific">Liparis tanakae</name>
    <name type="common">Tanaka's snailfish</name>
    <dbReference type="NCBI Taxonomy" id="230148"/>
    <lineage>
        <taxon>Eukaryota</taxon>
        <taxon>Metazoa</taxon>
        <taxon>Chordata</taxon>
        <taxon>Craniata</taxon>
        <taxon>Vertebrata</taxon>
        <taxon>Euteleostomi</taxon>
        <taxon>Actinopterygii</taxon>
        <taxon>Neopterygii</taxon>
        <taxon>Teleostei</taxon>
        <taxon>Neoteleostei</taxon>
        <taxon>Acanthomorphata</taxon>
        <taxon>Eupercaria</taxon>
        <taxon>Perciformes</taxon>
        <taxon>Cottioidei</taxon>
        <taxon>Cottales</taxon>
        <taxon>Liparidae</taxon>
        <taxon>Liparis</taxon>
    </lineage>
</organism>
<accession>A0A4Z2FF62</accession>
<gene>
    <name evidence="2" type="ORF">EYF80_050301</name>
</gene>
<dbReference type="EMBL" id="SRLO01001272">
    <property type="protein sequence ID" value="TNN39525.1"/>
    <property type="molecule type" value="Genomic_DNA"/>
</dbReference>
<dbReference type="Proteomes" id="UP000314294">
    <property type="component" value="Unassembled WGS sequence"/>
</dbReference>
<protein>
    <submittedName>
        <fullName evidence="2">Uncharacterized protein</fullName>
    </submittedName>
</protein>
<evidence type="ECO:0000313" key="3">
    <source>
        <dbReference type="Proteomes" id="UP000314294"/>
    </source>
</evidence>
<comment type="caution">
    <text evidence="2">The sequence shown here is derived from an EMBL/GenBank/DDBJ whole genome shotgun (WGS) entry which is preliminary data.</text>
</comment>
<sequence>MVVVFWGEVVFWGAWWCSGERGGVLGAWWCSGSMVVFWEHGGVLGGGLQHLVRPFPAAGLV</sequence>
<name>A0A4Z2FF62_9TELE</name>
<keyword evidence="1" id="KW-0732">Signal</keyword>
<dbReference type="AlphaFoldDB" id="A0A4Z2FF62"/>
<feature type="signal peptide" evidence="1">
    <location>
        <begin position="1"/>
        <end position="19"/>
    </location>
</feature>
<keyword evidence="3" id="KW-1185">Reference proteome</keyword>